<dbReference type="AlphaFoldDB" id="A0A2A7U770"/>
<proteinExistence type="predicted"/>
<protein>
    <submittedName>
        <fullName evidence="1">Uncharacterized protein</fullName>
    </submittedName>
</protein>
<dbReference type="Proteomes" id="UP000219788">
    <property type="component" value="Unassembled WGS sequence"/>
</dbReference>
<organism evidence="1 2">
    <name type="scientific">Edwardsiella tarda</name>
    <dbReference type="NCBI Taxonomy" id="636"/>
    <lineage>
        <taxon>Bacteria</taxon>
        <taxon>Pseudomonadati</taxon>
        <taxon>Pseudomonadota</taxon>
        <taxon>Gammaproteobacteria</taxon>
        <taxon>Enterobacterales</taxon>
        <taxon>Hafniaceae</taxon>
        <taxon>Edwardsiella</taxon>
    </lineage>
</organism>
<name>A0A2A7U770_EDWTA</name>
<accession>A0A2A7U770</accession>
<gene>
    <name evidence="1" type="ORF">CRM76_01700</name>
</gene>
<sequence>MKTITVDITGFNHDLITWGVPANYARLFMMKCRIGNGRAALSSLMFNDTEHMTNQRNWLAACAAFWCRAYREAETLGDQAQALGGIQSINQVAGMLGCGEIVSMIHAWWGNTVELHQLPSLNGKFDQTTIH</sequence>
<dbReference type="OrthoDB" id="6604720at2"/>
<comment type="caution">
    <text evidence="1">The sequence shown here is derived from an EMBL/GenBank/DDBJ whole genome shotgun (WGS) entry which is preliminary data.</text>
</comment>
<evidence type="ECO:0000313" key="1">
    <source>
        <dbReference type="EMBL" id="PEH74149.1"/>
    </source>
</evidence>
<reference evidence="2" key="1">
    <citation type="submission" date="2017-09" db="EMBL/GenBank/DDBJ databases">
        <title>FDA dAtabase for Regulatory Grade micrObial Sequences (FDA-ARGOS): Supporting development and validation of Infectious Disease Dx tests.</title>
        <authorList>
            <person name="Goldberg B."/>
            <person name="Campos J."/>
            <person name="Tallon L."/>
            <person name="Sadzewicz L."/>
            <person name="Ott S."/>
            <person name="Zhao X."/>
            <person name="Nagaraj S."/>
            <person name="Vavikolanu K."/>
            <person name="Aluvathingal J."/>
            <person name="Nadendla S."/>
            <person name="Geyer C."/>
            <person name="Sichtig H."/>
        </authorList>
    </citation>
    <scope>NUCLEOTIDE SEQUENCE [LARGE SCALE GENOMIC DNA]</scope>
    <source>
        <strain evidence="2">FDAARGOS_370</strain>
    </source>
</reference>
<dbReference type="RefSeq" id="WP_098142671.1">
    <property type="nucleotide sequence ID" value="NZ_PDDV01000008.1"/>
</dbReference>
<evidence type="ECO:0000313" key="2">
    <source>
        <dbReference type="Proteomes" id="UP000219788"/>
    </source>
</evidence>
<dbReference type="EMBL" id="PDDV01000008">
    <property type="protein sequence ID" value="PEH74149.1"/>
    <property type="molecule type" value="Genomic_DNA"/>
</dbReference>